<evidence type="ECO:0000313" key="1">
    <source>
        <dbReference type="EMBL" id="CBA34673.1"/>
    </source>
</evidence>
<geneLocation type="plasmid" evidence="1 2">
    <name>pCTU1</name>
</geneLocation>
<reference evidence="1 2" key="1">
    <citation type="journal article" date="2010" name="J. Bacteriol.">
        <title>Complete Genome Sequence of Cronobacter turicensis LMG 23827, a foodborne pathogen causing deaths in neonates.</title>
        <authorList>
            <person name="Stephan R."/>
            <person name="Lehner A."/>
            <person name="Tischler P."/>
            <person name="Rattei T."/>
        </authorList>
    </citation>
    <scope>NUCLEOTIDE SEQUENCE [LARGE SCALE GENOMIC DNA]</scope>
    <source>
        <strain evidence="2">DSM 18703 / CCUG 55852 / LMG 23827 / z3032</strain>
        <plasmid evidence="1 2">pCTU1</plasmid>
    </source>
</reference>
<protein>
    <submittedName>
        <fullName evidence="1">Uncharacterized protein</fullName>
    </submittedName>
</protein>
<keyword evidence="2" id="KW-1185">Reference proteome</keyword>
<dbReference type="Proteomes" id="UP000002069">
    <property type="component" value="Plasmid pCTU1"/>
</dbReference>
<keyword evidence="1" id="KW-0614">Plasmid</keyword>
<dbReference type="HOGENOM" id="CLU_3029958_0_0_6"/>
<dbReference type="EMBL" id="FN543094">
    <property type="protein sequence ID" value="CBA34673.1"/>
    <property type="molecule type" value="Genomic_DNA"/>
</dbReference>
<sequence>MSISLSLFLKESLNIDVSELIIEASKIFRILSGQKDTYLDFDVYDSKGNVIKNKA</sequence>
<dbReference type="AlphaFoldDB" id="C9Y5M8"/>
<accession>C9Y5M8</accession>
<proteinExistence type="predicted"/>
<evidence type="ECO:0000313" key="2">
    <source>
        <dbReference type="Proteomes" id="UP000002069"/>
    </source>
</evidence>
<organism evidence="1 2">
    <name type="scientific">Cronobacter turicensis (strain DSM 18703 / CCUG 55852 / LMG 23827 / z3032)</name>
    <dbReference type="NCBI Taxonomy" id="693216"/>
    <lineage>
        <taxon>Bacteria</taxon>
        <taxon>Pseudomonadati</taxon>
        <taxon>Pseudomonadota</taxon>
        <taxon>Gammaproteobacteria</taxon>
        <taxon>Enterobacterales</taxon>
        <taxon>Enterobacteriaceae</taxon>
        <taxon>Cronobacter</taxon>
    </lineage>
</organism>
<dbReference type="KEGG" id="ctu:Ctu_1p01360"/>
<reference evidence="2" key="2">
    <citation type="journal article" date="2011" name="J. Bacteriol.">
        <title>Complete genome sequence of Cronobacter turicensis LMG 23827, a food-borne pathogen causing deaths in neonates.</title>
        <authorList>
            <person name="Stephan R."/>
            <person name="Lehner A."/>
            <person name="Tischler P."/>
            <person name="Rattei T."/>
        </authorList>
    </citation>
    <scope>NUCLEOTIDE SEQUENCE [LARGE SCALE GENOMIC DNA]</scope>
    <source>
        <strain evidence="2">DSM 18703 / CCUG 55852 / LMG 23827 / z3032</strain>
    </source>
</reference>
<name>C9Y5M8_CROTZ</name>
<gene>
    <name evidence="1" type="ordered locus">Ctu_1p01360</name>
</gene>